<evidence type="ECO:0000256" key="3">
    <source>
        <dbReference type="ARBA" id="ARBA00022529"/>
    </source>
</evidence>
<dbReference type="OrthoDB" id="6337871at2759"/>
<evidence type="ECO:0000313" key="9">
    <source>
        <dbReference type="Proteomes" id="UP000593567"/>
    </source>
</evidence>
<keyword evidence="9" id="KW-1185">Reference proteome</keyword>
<sequence>MATKTFLKFCMCFTGFMECAKDDHCAGECMRTFFSKYGPRCAKQLNKEPYELTCADYIRLHDGGPNNGCSSSKTLDAWAEMKRRCPIRA</sequence>
<dbReference type="GO" id="GO:0042742">
    <property type="term" value="P:defense response to bacterium"/>
    <property type="evidence" value="ECO:0007669"/>
    <property type="project" value="UniProtKB-KW"/>
</dbReference>
<dbReference type="Gene3D" id="1.10.530.10">
    <property type="match status" value="1"/>
</dbReference>
<comment type="caution">
    <text evidence="8">The sequence shown here is derived from an EMBL/GenBank/DDBJ whole genome shotgun (WGS) entry which is preliminary data.</text>
</comment>
<organism evidence="8 9">
    <name type="scientific">Bugula neritina</name>
    <name type="common">Brown bryozoan</name>
    <name type="synonym">Sertularia neritina</name>
    <dbReference type="NCBI Taxonomy" id="10212"/>
    <lineage>
        <taxon>Eukaryota</taxon>
        <taxon>Metazoa</taxon>
        <taxon>Spiralia</taxon>
        <taxon>Lophotrochozoa</taxon>
        <taxon>Bryozoa</taxon>
        <taxon>Gymnolaemata</taxon>
        <taxon>Cheilostomatida</taxon>
        <taxon>Flustrina</taxon>
        <taxon>Buguloidea</taxon>
        <taxon>Bugulidae</taxon>
        <taxon>Bugula</taxon>
    </lineage>
</organism>
<name>A0A7J7IZU1_BUGNE</name>
<keyword evidence="6" id="KW-0326">Glycosidase</keyword>
<gene>
    <name evidence="8" type="ORF">EB796_022236</name>
</gene>
<evidence type="ECO:0000256" key="5">
    <source>
        <dbReference type="ARBA" id="ARBA00022801"/>
    </source>
</evidence>
<evidence type="ECO:0000256" key="6">
    <source>
        <dbReference type="ARBA" id="ARBA00023295"/>
    </source>
</evidence>
<keyword evidence="5" id="KW-0378">Hydrolase</keyword>
<dbReference type="EMBL" id="VXIV02003230">
    <property type="protein sequence ID" value="KAF6019429.1"/>
    <property type="molecule type" value="Genomic_DNA"/>
</dbReference>
<feature type="disulfide bond" evidence="7">
    <location>
        <begin position="19"/>
        <end position="25"/>
    </location>
</feature>
<dbReference type="AlphaFoldDB" id="A0A7J7IZU1"/>
<dbReference type="GO" id="GO:0031640">
    <property type="term" value="P:killing of cells of another organism"/>
    <property type="evidence" value="ECO:0007669"/>
    <property type="project" value="UniProtKB-KW"/>
</dbReference>
<dbReference type="GO" id="GO:0003796">
    <property type="term" value="F:lysozyme activity"/>
    <property type="evidence" value="ECO:0007669"/>
    <property type="project" value="UniProtKB-EC"/>
</dbReference>
<reference evidence="8" key="1">
    <citation type="submission" date="2020-06" db="EMBL/GenBank/DDBJ databases">
        <title>Draft genome of Bugula neritina, a colonial animal packing powerful symbionts and potential medicines.</title>
        <authorList>
            <person name="Rayko M."/>
        </authorList>
    </citation>
    <scope>NUCLEOTIDE SEQUENCE [LARGE SCALE GENOMIC DNA]</scope>
    <source>
        <strain evidence="8">Kwan_BN1</strain>
    </source>
</reference>
<proteinExistence type="predicted"/>
<keyword evidence="7" id="KW-1015">Disulfide bond</keyword>
<dbReference type="PROSITE" id="PS51909">
    <property type="entry name" value="LYSOZYME_I"/>
    <property type="match status" value="1"/>
</dbReference>
<accession>A0A7J7IZU1</accession>
<dbReference type="Proteomes" id="UP000593567">
    <property type="component" value="Unassembled WGS sequence"/>
</dbReference>
<evidence type="ECO:0000256" key="2">
    <source>
        <dbReference type="ARBA" id="ARBA00012732"/>
    </source>
</evidence>
<keyword evidence="3" id="KW-0929">Antimicrobial</keyword>
<dbReference type="EC" id="3.2.1.17" evidence="2"/>
<comment type="catalytic activity">
    <reaction evidence="1">
        <text>Hydrolysis of (1-&gt;4)-beta-linkages between N-acetylmuramic acid and N-acetyl-D-glucosamine residues in a peptidoglycan and between N-acetyl-D-glucosamine residues in chitodextrins.</text>
        <dbReference type="EC" id="3.2.1.17"/>
    </reaction>
</comment>
<keyword evidence="4" id="KW-0081">Bacteriolytic enzyme</keyword>
<evidence type="ECO:0000256" key="4">
    <source>
        <dbReference type="ARBA" id="ARBA00022638"/>
    </source>
</evidence>
<evidence type="ECO:0000313" key="8">
    <source>
        <dbReference type="EMBL" id="KAF6019429.1"/>
    </source>
</evidence>
<dbReference type="InterPro" id="IPR008597">
    <property type="entry name" value="Invert_lysozyme"/>
</dbReference>
<evidence type="ECO:0000256" key="7">
    <source>
        <dbReference type="PIRSR" id="PIRSR608597-3"/>
    </source>
</evidence>
<dbReference type="Pfam" id="PF05497">
    <property type="entry name" value="Destabilase"/>
    <property type="match status" value="1"/>
</dbReference>
<evidence type="ECO:0000256" key="1">
    <source>
        <dbReference type="ARBA" id="ARBA00000632"/>
    </source>
</evidence>
<protein>
    <recommendedName>
        <fullName evidence="2">lysozyme</fullName>
        <ecNumber evidence="2">3.2.1.17</ecNumber>
    </recommendedName>
</protein>